<reference evidence="3" key="1">
    <citation type="submission" date="2016-11" db="UniProtKB">
        <authorList>
            <consortium name="WormBaseParasite"/>
        </authorList>
    </citation>
    <scope>IDENTIFICATION</scope>
</reference>
<dbReference type="Proteomes" id="UP000095280">
    <property type="component" value="Unplaced"/>
</dbReference>
<dbReference type="AlphaFoldDB" id="A0A1I8FR73"/>
<evidence type="ECO:0000313" key="2">
    <source>
        <dbReference type="Proteomes" id="UP000095280"/>
    </source>
</evidence>
<dbReference type="InterPro" id="IPR015943">
    <property type="entry name" value="WD40/YVTN_repeat-like_dom_sf"/>
</dbReference>
<dbReference type="InterPro" id="IPR036322">
    <property type="entry name" value="WD40_repeat_dom_sf"/>
</dbReference>
<feature type="region of interest" description="Disordered" evidence="1">
    <location>
        <begin position="147"/>
        <end position="166"/>
    </location>
</feature>
<dbReference type="GO" id="GO:0007165">
    <property type="term" value="P:signal transduction"/>
    <property type="evidence" value="ECO:0007669"/>
    <property type="project" value="InterPro"/>
</dbReference>
<dbReference type="PANTHER" id="PTHR19850">
    <property type="entry name" value="GUANINE NUCLEOTIDE-BINDING PROTEIN BETA G PROTEIN BETA"/>
    <property type="match status" value="1"/>
</dbReference>
<proteinExistence type="predicted"/>
<dbReference type="WBParaSite" id="maker-unitig_44055-snap-gene-0.1-mRNA-1">
    <property type="protein sequence ID" value="maker-unitig_44055-snap-gene-0.1-mRNA-1"/>
    <property type="gene ID" value="maker-unitig_44055-snap-gene-0.1"/>
</dbReference>
<name>A0A1I8FR73_9PLAT</name>
<evidence type="ECO:0000313" key="3">
    <source>
        <dbReference type="WBParaSite" id="maker-unitig_44055-snap-gene-0.1-mRNA-1"/>
    </source>
</evidence>
<protein>
    <submittedName>
        <fullName evidence="3">WD_REPEATS_REGION domain-containing protein</fullName>
    </submittedName>
</protein>
<dbReference type="Gene3D" id="2.130.10.10">
    <property type="entry name" value="YVTN repeat-like/Quinoprotein amine dehydrogenase"/>
    <property type="match status" value="1"/>
</dbReference>
<feature type="compositionally biased region" description="Polar residues" evidence="1">
    <location>
        <begin position="147"/>
        <end position="158"/>
    </location>
</feature>
<evidence type="ECO:0000256" key="1">
    <source>
        <dbReference type="SAM" id="MobiDB-lite"/>
    </source>
</evidence>
<sequence>MSELDVLRQEAEQLKNQIRRRPRKAAADTTLANATSGIEANTARPFSPRSTAMHWPLPILEIWCPRPRMAKLIVHAHSACRSSGHDLRYAPFGRTRRRQRARLHETLRGPQRLLVLLPPFLNDNVDCHLICAHMILRPCGDIRDGQQTTSIHRPNTLASDEPPASAPRWRSLCPALRASRQAMGHSNRPVYSNLPRSRIGHQRHHTATRSPPASDDATCRLFDIRADQEIGMYSHDNIICGITSVAFSKSGRLMLGGYDDFNCNVWDTLKQERAGVLAGHDKSSQLPGRHGGRRGGGHRILGQLPEDLELNA</sequence>
<accession>A0A1I8FR73</accession>
<keyword evidence="2" id="KW-1185">Reference proteome</keyword>
<feature type="region of interest" description="Disordered" evidence="1">
    <location>
        <begin position="280"/>
        <end position="312"/>
    </location>
</feature>
<dbReference type="SUPFAM" id="SSF50978">
    <property type="entry name" value="WD40 repeat-like"/>
    <property type="match status" value="1"/>
</dbReference>
<organism evidence="2 3">
    <name type="scientific">Macrostomum lignano</name>
    <dbReference type="NCBI Taxonomy" id="282301"/>
    <lineage>
        <taxon>Eukaryota</taxon>
        <taxon>Metazoa</taxon>
        <taxon>Spiralia</taxon>
        <taxon>Lophotrochozoa</taxon>
        <taxon>Platyhelminthes</taxon>
        <taxon>Rhabditophora</taxon>
        <taxon>Macrostomorpha</taxon>
        <taxon>Macrostomida</taxon>
        <taxon>Macrostomidae</taxon>
        <taxon>Macrostomum</taxon>
    </lineage>
</organism>
<dbReference type="InterPro" id="IPR016346">
    <property type="entry name" value="G-protein_beta_1-5"/>
</dbReference>